<name>A0A316HZD5_9PSEU</name>
<comment type="caution">
    <text evidence="1">The sequence shown here is derived from an EMBL/GenBank/DDBJ whole genome shotgun (WGS) entry which is preliminary data.</text>
</comment>
<evidence type="ECO:0000313" key="2">
    <source>
        <dbReference type="Proteomes" id="UP000246005"/>
    </source>
</evidence>
<gene>
    <name evidence="1" type="ORF">C8D88_11018</name>
</gene>
<dbReference type="InterPro" id="IPR036291">
    <property type="entry name" value="NAD(P)-bd_dom_sf"/>
</dbReference>
<reference evidence="1 2" key="1">
    <citation type="submission" date="2018-05" db="EMBL/GenBank/DDBJ databases">
        <title>Genomic Encyclopedia of Type Strains, Phase IV (KMG-IV): sequencing the most valuable type-strain genomes for metagenomic binning, comparative biology and taxonomic classification.</title>
        <authorList>
            <person name="Goeker M."/>
        </authorList>
    </citation>
    <scope>NUCLEOTIDE SEQUENCE [LARGE SCALE GENOMIC DNA]</scope>
    <source>
        <strain evidence="1 2">DSM 45480</strain>
    </source>
</reference>
<dbReference type="Pfam" id="PF13561">
    <property type="entry name" value="adh_short_C2"/>
    <property type="match status" value="1"/>
</dbReference>
<evidence type="ECO:0000313" key="1">
    <source>
        <dbReference type="EMBL" id="PWK83562.1"/>
    </source>
</evidence>
<dbReference type="InterPro" id="IPR002347">
    <property type="entry name" value="SDR_fam"/>
</dbReference>
<dbReference type="SUPFAM" id="SSF51735">
    <property type="entry name" value="NAD(P)-binding Rossmann-fold domains"/>
    <property type="match status" value="1"/>
</dbReference>
<dbReference type="Gene3D" id="3.40.50.720">
    <property type="entry name" value="NAD(P)-binding Rossmann-like Domain"/>
    <property type="match status" value="1"/>
</dbReference>
<dbReference type="AlphaFoldDB" id="A0A316HZD5"/>
<dbReference type="Proteomes" id="UP000246005">
    <property type="component" value="Unassembled WGS sequence"/>
</dbReference>
<dbReference type="RefSeq" id="WP_407656990.1">
    <property type="nucleotide sequence ID" value="NZ_QGHB01000010.1"/>
</dbReference>
<sequence length="39" mass="3986">MGRAAQSAELAPVFVFLASQESSYVTGEVLGVTGGQLLT</sequence>
<protein>
    <submittedName>
        <fullName evidence="1">Enoyl-ACP reductase-like protein</fullName>
    </submittedName>
</protein>
<accession>A0A316HZD5</accession>
<proteinExistence type="predicted"/>
<organism evidence="1 2">
    <name type="scientific">Lentzea atacamensis</name>
    <dbReference type="NCBI Taxonomy" id="531938"/>
    <lineage>
        <taxon>Bacteria</taxon>
        <taxon>Bacillati</taxon>
        <taxon>Actinomycetota</taxon>
        <taxon>Actinomycetes</taxon>
        <taxon>Pseudonocardiales</taxon>
        <taxon>Pseudonocardiaceae</taxon>
        <taxon>Lentzea</taxon>
    </lineage>
</organism>
<dbReference type="EMBL" id="QGHB01000010">
    <property type="protein sequence ID" value="PWK83562.1"/>
    <property type="molecule type" value="Genomic_DNA"/>
</dbReference>